<dbReference type="GeneID" id="54414531"/>
<reference evidence="4" key="2">
    <citation type="submission" date="2020-04" db="EMBL/GenBank/DDBJ databases">
        <authorList>
            <consortium name="NCBI Genome Project"/>
        </authorList>
    </citation>
    <scope>NUCLEOTIDE SEQUENCE</scope>
    <source>
        <strain evidence="4">CBS 781.70</strain>
    </source>
</reference>
<dbReference type="EMBL" id="ML975149">
    <property type="protein sequence ID" value="KAF1817332.1"/>
    <property type="molecule type" value="Genomic_DNA"/>
</dbReference>
<sequence>MSVFFIFGILRAWGSPGIYKKCGQSGTHDSRLTRVSHAHLLQRCRRRTAVTLSRTRVEERERIRGPPRPEKQRFMIDRHARQCGQSRQTQNSGSNPQQDPSLALSMGGSLRRAEMICGSSDPRFGESVLVPRKICGCSNAYTATVCELNP</sequence>
<keyword evidence="3" id="KW-1185">Reference proteome</keyword>
<gene>
    <name evidence="2 4" type="ORF">P152DRAFT_15509</name>
</gene>
<feature type="compositionally biased region" description="Basic and acidic residues" evidence="1">
    <location>
        <begin position="55"/>
        <end position="80"/>
    </location>
</feature>
<name>A0A6G1GH66_9PEZI</name>
<reference evidence="2 4" key="1">
    <citation type="submission" date="2020-01" db="EMBL/GenBank/DDBJ databases">
        <authorList>
            <consortium name="DOE Joint Genome Institute"/>
            <person name="Haridas S."/>
            <person name="Albert R."/>
            <person name="Binder M."/>
            <person name="Bloem J."/>
            <person name="Labutti K."/>
            <person name="Salamov A."/>
            <person name="Andreopoulos B."/>
            <person name="Baker S.E."/>
            <person name="Barry K."/>
            <person name="Bills G."/>
            <person name="Bluhm B.H."/>
            <person name="Cannon C."/>
            <person name="Castanera R."/>
            <person name="Culley D.E."/>
            <person name="Daum C."/>
            <person name="Ezra D."/>
            <person name="Gonzalez J.B."/>
            <person name="Henrissat B."/>
            <person name="Kuo A."/>
            <person name="Liang C."/>
            <person name="Lipzen A."/>
            <person name="Lutzoni F."/>
            <person name="Magnuson J."/>
            <person name="Mondo S."/>
            <person name="Nolan M."/>
            <person name="Ohm R."/>
            <person name="Pangilinan J."/>
            <person name="Park H.-J."/>
            <person name="Ramirez L."/>
            <person name="Alfaro M."/>
            <person name="Sun H."/>
            <person name="Tritt A."/>
            <person name="Yoshinaga Y."/>
            <person name="Zwiers L.-H."/>
            <person name="Turgeon B.G."/>
            <person name="Goodwin S.B."/>
            <person name="Spatafora J.W."/>
            <person name="Crous P.W."/>
            <person name="Grigoriev I.V."/>
        </authorList>
    </citation>
    <scope>NUCLEOTIDE SEQUENCE</scope>
    <source>
        <strain evidence="2 4">CBS 781.70</strain>
    </source>
</reference>
<organism evidence="2">
    <name type="scientific">Eremomyces bilateralis CBS 781.70</name>
    <dbReference type="NCBI Taxonomy" id="1392243"/>
    <lineage>
        <taxon>Eukaryota</taxon>
        <taxon>Fungi</taxon>
        <taxon>Dikarya</taxon>
        <taxon>Ascomycota</taxon>
        <taxon>Pezizomycotina</taxon>
        <taxon>Dothideomycetes</taxon>
        <taxon>Dothideomycetes incertae sedis</taxon>
        <taxon>Eremomycetales</taxon>
        <taxon>Eremomycetaceae</taxon>
        <taxon>Eremomyces</taxon>
    </lineage>
</organism>
<dbReference type="RefSeq" id="XP_033538963.1">
    <property type="nucleotide sequence ID" value="XM_033673961.1"/>
</dbReference>
<proteinExistence type="predicted"/>
<accession>A0A6G1GH66</accession>
<evidence type="ECO:0000313" key="2">
    <source>
        <dbReference type="EMBL" id="KAF1817332.1"/>
    </source>
</evidence>
<feature type="compositionally biased region" description="Polar residues" evidence="1">
    <location>
        <begin position="83"/>
        <end position="100"/>
    </location>
</feature>
<evidence type="ECO:0000313" key="4">
    <source>
        <dbReference type="RefSeq" id="XP_033538963.1"/>
    </source>
</evidence>
<protein>
    <submittedName>
        <fullName evidence="2 4">Uncharacterized protein</fullName>
    </submittedName>
</protein>
<dbReference type="AlphaFoldDB" id="A0A6G1GH66"/>
<evidence type="ECO:0000313" key="3">
    <source>
        <dbReference type="Proteomes" id="UP000504638"/>
    </source>
</evidence>
<evidence type="ECO:0000256" key="1">
    <source>
        <dbReference type="SAM" id="MobiDB-lite"/>
    </source>
</evidence>
<reference evidence="4" key="3">
    <citation type="submission" date="2025-04" db="UniProtKB">
        <authorList>
            <consortium name="RefSeq"/>
        </authorList>
    </citation>
    <scope>IDENTIFICATION</scope>
    <source>
        <strain evidence="4">CBS 781.70</strain>
    </source>
</reference>
<dbReference type="Proteomes" id="UP000504638">
    <property type="component" value="Unplaced"/>
</dbReference>
<feature type="region of interest" description="Disordered" evidence="1">
    <location>
        <begin position="55"/>
        <end position="104"/>
    </location>
</feature>